<evidence type="ECO:0000256" key="4">
    <source>
        <dbReference type="ARBA" id="ARBA00023136"/>
    </source>
</evidence>
<evidence type="ECO:0000313" key="8">
    <source>
        <dbReference type="WBParaSite" id="TREG1_51390.1"/>
    </source>
</evidence>
<feature type="transmembrane region" description="Helical" evidence="5">
    <location>
        <begin position="371"/>
        <end position="395"/>
    </location>
</feature>
<dbReference type="WBParaSite" id="TREG1_51390.1">
    <property type="protein sequence ID" value="TREG1_51390.1"/>
    <property type="gene ID" value="TREG1_51390"/>
</dbReference>
<keyword evidence="2 5" id="KW-0812">Transmembrane</keyword>
<feature type="transmembrane region" description="Helical" evidence="5">
    <location>
        <begin position="208"/>
        <end position="238"/>
    </location>
</feature>
<accession>A0AA85JWS2</accession>
<name>A0AA85JWS2_TRIRE</name>
<feature type="transmembrane region" description="Helical" evidence="5">
    <location>
        <begin position="28"/>
        <end position="51"/>
    </location>
</feature>
<dbReference type="GO" id="GO:0016020">
    <property type="term" value="C:membrane"/>
    <property type="evidence" value="ECO:0007669"/>
    <property type="project" value="UniProtKB-SubCell"/>
</dbReference>
<sequence>MMNKTLINSTSGKSDTDLTLYSENNIEIYSTLFVQTTVCIIGAILNILNVIVLSRRQFEATPYLFMTALSLTDTGILLVHLPSGMVRCGQHFQICQSEGYKQFRVILLYYTTYIGFGLGNILEASSVWITVLISAERYIIMKWQHLGKLFFTRRQGKWQILFTVCLAVIFNSPFFFTLTINYSVKPGPNNTTKRFHYGKLTWFGESQYYLIFTWLRFIFVQCIPLITLCIANVMLLRLTWSSYHNQMRHQLRQQSYMKHSSQTVLAAIKPQVVNTDGSVKQSKVVSQVMPDPQTLLSVDDEKEGCNTQEELEKFDNRLQTNNNNTEDNCYNKQKDITDNNNNNSNSVAIKRTSLASRRLERSQQANNKLSILLMTVIFLFIIGQIPQALAYVHILNLIVPRSCVNCRTFSSLYKHFSQLLCLITSTTNFFLYVTLNRNFRECLKGLCRTRCKS</sequence>
<feature type="transmembrane region" description="Helical" evidence="5">
    <location>
        <begin position="160"/>
        <end position="184"/>
    </location>
</feature>
<feature type="transmembrane region" description="Helical" evidence="5">
    <location>
        <begin position="415"/>
        <end position="435"/>
    </location>
</feature>
<dbReference type="PROSITE" id="PS50262">
    <property type="entry name" value="G_PROTEIN_RECEP_F1_2"/>
    <property type="match status" value="1"/>
</dbReference>
<reference evidence="8" key="2">
    <citation type="submission" date="2023-11" db="UniProtKB">
        <authorList>
            <consortium name="WormBaseParasite"/>
        </authorList>
    </citation>
    <scope>IDENTIFICATION</scope>
</reference>
<evidence type="ECO:0000256" key="5">
    <source>
        <dbReference type="SAM" id="Phobius"/>
    </source>
</evidence>
<keyword evidence="7" id="KW-1185">Reference proteome</keyword>
<organism evidence="7 8">
    <name type="scientific">Trichobilharzia regenti</name>
    <name type="common">Nasal bird schistosome</name>
    <dbReference type="NCBI Taxonomy" id="157069"/>
    <lineage>
        <taxon>Eukaryota</taxon>
        <taxon>Metazoa</taxon>
        <taxon>Spiralia</taxon>
        <taxon>Lophotrochozoa</taxon>
        <taxon>Platyhelminthes</taxon>
        <taxon>Trematoda</taxon>
        <taxon>Digenea</taxon>
        <taxon>Strigeidida</taxon>
        <taxon>Schistosomatoidea</taxon>
        <taxon>Schistosomatidae</taxon>
        <taxon>Trichobilharzia</taxon>
    </lineage>
</organism>
<proteinExistence type="predicted"/>
<protein>
    <submittedName>
        <fullName evidence="8">G_PROTEIN_RECEP_F1_2 domain-containing protein</fullName>
    </submittedName>
</protein>
<evidence type="ECO:0000256" key="2">
    <source>
        <dbReference type="ARBA" id="ARBA00022692"/>
    </source>
</evidence>
<dbReference type="InterPro" id="IPR052954">
    <property type="entry name" value="GPCR-Ligand_Int"/>
</dbReference>
<keyword evidence="4 5" id="KW-0472">Membrane</keyword>
<keyword evidence="3 5" id="KW-1133">Transmembrane helix</keyword>
<dbReference type="GO" id="GO:0004930">
    <property type="term" value="F:G protein-coupled receptor activity"/>
    <property type="evidence" value="ECO:0007669"/>
    <property type="project" value="InterPro"/>
</dbReference>
<dbReference type="CDD" id="cd14978">
    <property type="entry name" value="7tmA_FMRFamide_R-like"/>
    <property type="match status" value="1"/>
</dbReference>
<dbReference type="PANTHER" id="PTHR46641:SF2">
    <property type="entry name" value="FMRFAMIDE RECEPTOR"/>
    <property type="match status" value="1"/>
</dbReference>
<dbReference type="SUPFAM" id="SSF81321">
    <property type="entry name" value="Family A G protein-coupled receptor-like"/>
    <property type="match status" value="1"/>
</dbReference>
<dbReference type="PRINTS" id="PR00237">
    <property type="entry name" value="GPCRRHODOPSN"/>
</dbReference>
<feature type="transmembrane region" description="Helical" evidence="5">
    <location>
        <begin position="113"/>
        <end position="139"/>
    </location>
</feature>
<evidence type="ECO:0000313" key="7">
    <source>
        <dbReference type="Proteomes" id="UP000050795"/>
    </source>
</evidence>
<evidence type="ECO:0000256" key="1">
    <source>
        <dbReference type="ARBA" id="ARBA00004370"/>
    </source>
</evidence>
<evidence type="ECO:0000256" key="3">
    <source>
        <dbReference type="ARBA" id="ARBA00022989"/>
    </source>
</evidence>
<dbReference type="PANTHER" id="PTHR46641">
    <property type="entry name" value="FMRFAMIDE RECEPTOR-RELATED"/>
    <property type="match status" value="1"/>
</dbReference>
<dbReference type="InterPro" id="IPR000276">
    <property type="entry name" value="GPCR_Rhodpsn"/>
</dbReference>
<evidence type="ECO:0000259" key="6">
    <source>
        <dbReference type="PROSITE" id="PS50262"/>
    </source>
</evidence>
<comment type="subcellular location">
    <subcellularLocation>
        <location evidence="1">Membrane</location>
    </subcellularLocation>
</comment>
<dbReference type="InterPro" id="IPR017452">
    <property type="entry name" value="GPCR_Rhodpsn_7TM"/>
</dbReference>
<dbReference type="Pfam" id="PF00001">
    <property type="entry name" value="7tm_1"/>
    <property type="match status" value="1"/>
</dbReference>
<dbReference type="AlphaFoldDB" id="A0AA85JWS2"/>
<feature type="domain" description="G-protein coupled receptors family 1 profile" evidence="6">
    <location>
        <begin position="45"/>
        <end position="432"/>
    </location>
</feature>
<reference evidence="7" key="1">
    <citation type="submission" date="2022-06" db="EMBL/GenBank/DDBJ databases">
        <authorList>
            <person name="Berger JAMES D."/>
            <person name="Berger JAMES D."/>
        </authorList>
    </citation>
    <scope>NUCLEOTIDE SEQUENCE [LARGE SCALE GENOMIC DNA]</scope>
</reference>
<dbReference type="Gene3D" id="1.20.1070.10">
    <property type="entry name" value="Rhodopsin 7-helix transmembrane proteins"/>
    <property type="match status" value="2"/>
</dbReference>
<feature type="transmembrane region" description="Helical" evidence="5">
    <location>
        <begin position="63"/>
        <end position="81"/>
    </location>
</feature>
<dbReference type="Proteomes" id="UP000050795">
    <property type="component" value="Unassembled WGS sequence"/>
</dbReference>